<evidence type="ECO:0000256" key="7">
    <source>
        <dbReference type="ARBA" id="ARBA00049006"/>
    </source>
</evidence>
<organism evidence="9 10">
    <name type="scientific">Buttiauxella selenatireducens</name>
    <dbReference type="NCBI Taxonomy" id="3073902"/>
    <lineage>
        <taxon>Bacteria</taxon>
        <taxon>Pseudomonadati</taxon>
        <taxon>Pseudomonadota</taxon>
        <taxon>Gammaproteobacteria</taxon>
        <taxon>Enterobacterales</taxon>
        <taxon>Enterobacteriaceae</taxon>
        <taxon>Buttiauxella</taxon>
    </lineage>
</organism>
<evidence type="ECO:0000256" key="3">
    <source>
        <dbReference type="ARBA" id="ARBA00023027"/>
    </source>
</evidence>
<keyword evidence="3" id="KW-0520">NAD</keyword>
<evidence type="ECO:0000256" key="2">
    <source>
        <dbReference type="ARBA" id="ARBA00023002"/>
    </source>
</evidence>
<dbReference type="InterPro" id="IPR001670">
    <property type="entry name" value="ADH_Fe/GldA"/>
</dbReference>
<protein>
    <recommendedName>
        <fullName evidence="6">Glycerol dehydrogenase</fullName>
        <ecNumber evidence="5">1.1.1.6</ecNumber>
    </recommendedName>
</protein>
<feature type="domain" description="Alcohol dehydrogenase iron-type/glycerol dehydrogenase GldA" evidence="8">
    <location>
        <begin position="10"/>
        <end position="156"/>
    </location>
</feature>
<proteinExistence type="predicted"/>
<dbReference type="Gene3D" id="1.20.1090.10">
    <property type="entry name" value="Dehydroquinate synthase-like - alpha domain"/>
    <property type="match status" value="1"/>
</dbReference>
<keyword evidence="1" id="KW-0479">Metal-binding</keyword>
<keyword evidence="10" id="KW-1185">Reference proteome</keyword>
<evidence type="ECO:0000256" key="1">
    <source>
        <dbReference type="ARBA" id="ARBA00022723"/>
    </source>
</evidence>
<sequence>MNTKIIFGAPGRYYQGPGIIQTLGQLAQAFGEKAAVITDPLVANMLATELTEQLSQNGMSHKIYTLNGDLTLKTANQLASKVSKFQPDMIIATGGGRALDAGKAVAGRLELPVITVPTVASTDSPTSKVYVLYNDEHAISAVEHLTESPAFVLVDTEILSRAPADLLRFGLGDALAKKFEARQCRKAQGNNMFGGRPTLAASALAETCFSVLWEHAENALHVAGTGEPDASFEAVVEANILLAGLGFESGGLSLAHGLTRALPYFPGAEKVPHGYQVAYCLMVQLYLEADGKEDFRQLWNWLPKLGLPRTLEELSVQIPDDPTVLRTAAESALAAPHLRNFERELSADEIVTAMLNVGIKT</sequence>
<dbReference type="Gene3D" id="3.40.50.1970">
    <property type="match status" value="1"/>
</dbReference>
<reference evidence="9 10" key="1">
    <citation type="submission" date="2023-09" db="EMBL/GenBank/DDBJ databases">
        <title>Buttiauxella selenatireducens sp. nov., isolated from the rhizosphere of Cardamine hupingshanesis.</title>
        <authorList>
            <person name="Zhang S."/>
            <person name="Xu Z."/>
            <person name="Wang H."/>
            <person name="Guo Y."/>
        </authorList>
    </citation>
    <scope>NUCLEOTIDE SEQUENCE [LARGE SCALE GENOMIC DNA]</scope>
    <source>
        <strain evidence="9 10">R73</strain>
    </source>
</reference>
<dbReference type="GO" id="GO:0008888">
    <property type="term" value="F:glycerol dehydrogenase (NAD+) activity"/>
    <property type="evidence" value="ECO:0007669"/>
    <property type="project" value="UniProtKB-EC"/>
</dbReference>
<dbReference type="Pfam" id="PF00465">
    <property type="entry name" value="Fe-ADH"/>
    <property type="match status" value="1"/>
</dbReference>
<dbReference type="PANTHER" id="PTHR43616">
    <property type="entry name" value="GLYCEROL DEHYDROGENASE"/>
    <property type="match status" value="1"/>
</dbReference>
<evidence type="ECO:0000256" key="5">
    <source>
        <dbReference type="ARBA" id="ARBA00039147"/>
    </source>
</evidence>
<comment type="pathway">
    <text evidence="4">Polyol metabolism; glycerol fermentation; glycerone phosphate from glycerol (oxidative route): step 1/2.</text>
</comment>
<dbReference type="EMBL" id="CP133838">
    <property type="protein sequence ID" value="WMY72600.1"/>
    <property type="molecule type" value="Genomic_DNA"/>
</dbReference>
<dbReference type="RefSeq" id="WP_309874624.1">
    <property type="nucleotide sequence ID" value="NZ_CP133838.1"/>
</dbReference>
<dbReference type="InterPro" id="IPR016205">
    <property type="entry name" value="Glycerol_DH"/>
</dbReference>
<evidence type="ECO:0000256" key="4">
    <source>
        <dbReference type="ARBA" id="ARBA00037918"/>
    </source>
</evidence>
<keyword evidence="2 9" id="KW-0560">Oxidoreductase</keyword>
<comment type="catalytic activity">
    <reaction evidence="7">
        <text>glycerol + NAD(+) = dihydroxyacetone + NADH + H(+)</text>
        <dbReference type="Rhea" id="RHEA:13769"/>
        <dbReference type="ChEBI" id="CHEBI:15378"/>
        <dbReference type="ChEBI" id="CHEBI:16016"/>
        <dbReference type="ChEBI" id="CHEBI:17754"/>
        <dbReference type="ChEBI" id="CHEBI:57540"/>
        <dbReference type="ChEBI" id="CHEBI:57945"/>
        <dbReference type="EC" id="1.1.1.6"/>
    </reaction>
</comment>
<dbReference type="EC" id="1.1.1.6" evidence="5"/>
<accession>A0ABY9S6L6</accession>
<dbReference type="Proteomes" id="UP001246690">
    <property type="component" value="Chromosome"/>
</dbReference>
<evidence type="ECO:0000256" key="6">
    <source>
        <dbReference type="ARBA" id="ARBA00040132"/>
    </source>
</evidence>
<evidence type="ECO:0000259" key="8">
    <source>
        <dbReference type="Pfam" id="PF00465"/>
    </source>
</evidence>
<evidence type="ECO:0000313" key="10">
    <source>
        <dbReference type="Proteomes" id="UP001246690"/>
    </source>
</evidence>
<dbReference type="SUPFAM" id="SSF56796">
    <property type="entry name" value="Dehydroquinate synthase-like"/>
    <property type="match status" value="1"/>
</dbReference>
<dbReference type="PIRSF" id="PIRSF000112">
    <property type="entry name" value="Glycerol_dehydrogenase"/>
    <property type="match status" value="1"/>
</dbReference>
<evidence type="ECO:0000313" key="9">
    <source>
        <dbReference type="EMBL" id="WMY72600.1"/>
    </source>
</evidence>
<dbReference type="PANTHER" id="PTHR43616:SF5">
    <property type="entry name" value="GLYCEROL DEHYDROGENASE 1"/>
    <property type="match status" value="1"/>
</dbReference>
<dbReference type="CDD" id="cd08170">
    <property type="entry name" value="GlyDH"/>
    <property type="match status" value="1"/>
</dbReference>
<name>A0ABY9S6L6_9ENTR</name>
<gene>
    <name evidence="9" type="ORF">RHD99_14040</name>
</gene>